<organism evidence="9 10">
    <name type="scientific">Adlercreutzia muris</name>
    <dbReference type="NCBI Taxonomy" id="1796610"/>
    <lineage>
        <taxon>Bacteria</taxon>
        <taxon>Bacillati</taxon>
        <taxon>Actinomycetota</taxon>
        <taxon>Coriobacteriia</taxon>
        <taxon>Eggerthellales</taxon>
        <taxon>Eggerthellaceae</taxon>
        <taxon>Adlercreutzia</taxon>
    </lineage>
</organism>
<evidence type="ECO:0000313" key="9">
    <source>
        <dbReference type="EMBL" id="KAB1637444.1"/>
    </source>
</evidence>
<gene>
    <name evidence="9" type="ORF">F8D48_11170</name>
</gene>
<accession>A0A7C8BPN0</accession>
<feature type="transmembrane region" description="Helical" evidence="8">
    <location>
        <begin position="148"/>
        <end position="165"/>
    </location>
</feature>
<keyword evidence="5 8" id="KW-0812">Transmembrane</keyword>
<feature type="transmembrane region" description="Helical" evidence="8">
    <location>
        <begin position="96"/>
        <end position="113"/>
    </location>
</feature>
<dbReference type="PANTHER" id="PTHR30269:SF0">
    <property type="entry name" value="MEMBRANE TRANSPORTER PROTEIN YFCA-RELATED"/>
    <property type="match status" value="1"/>
</dbReference>
<keyword evidence="10" id="KW-1185">Reference proteome</keyword>
<proteinExistence type="inferred from homology"/>
<evidence type="ECO:0000313" key="10">
    <source>
        <dbReference type="Proteomes" id="UP000479639"/>
    </source>
</evidence>
<evidence type="ECO:0000256" key="3">
    <source>
        <dbReference type="ARBA" id="ARBA00022448"/>
    </source>
</evidence>
<feature type="transmembrane region" description="Helical" evidence="8">
    <location>
        <begin position="70"/>
        <end position="90"/>
    </location>
</feature>
<dbReference type="EMBL" id="WAJS01000060">
    <property type="protein sequence ID" value="KAB1637444.1"/>
    <property type="molecule type" value="Genomic_DNA"/>
</dbReference>
<keyword evidence="7 8" id="KW-0472">Membrane</keyword>
<evidence type="ECO:0000256" key="8">
    <source>
        <dbReference type="RuleBase" id="RU363041"/>
    </source>
</evidence>
<evidence type="ECO:0000256" key="2">
    <source>
        <dbReference type="ARBA" id="ARBA00009142"/>
    </source>
</evidence>
<dbReference type="RefSeq" id="WP_135971177.1">
    <property type="nucleotide sequence ID" value="NZ_JANJZI010000026.1"/>
</dbReference>
<keyword evidence="6 8" id="KW-1133">Transmembrane helix</keyword>
<comment type="subcellular location">
    <subcellularLocation>
        <location evidence="1 8">Cell membrane</location>
        <topology evidence="1 8">Multi-pass membrane protein</topology>
    </subcellularLocation>
</comment>
<keyword evidence="3" id="KW-0813">Transport</keyword>
<protein>
    <recommendedName>
        <fullName evidence="8">Probable membrane transporter protein</fullName>
    </recommendedName>
</protein>
<feature type="transmembrane region" description="Helical" evidence="8">
    <location>
        <begin position="125"/>
        <end position="142"/>
    </location>
</feature>
<evidence type="ECO:0000256" key="4">
    <source>
        <dbReference type="ARBA" id="ARBA00022475"/>
    </source>
</evidence>
<name>A0A7C8BPN0_9ACTN</name>
<evidence type="ECO:0000256" key="7">
    <source>
        <dbReference type="ARBA" id="ARBA00023136"/>
    </source>
</evidence>
<reference evidence="9 10" key="1">
    <citation type="submission" date="2019-09" db="EMBL/GenBank/DDBJ databases">
        <title>Whole genome shotgun sequencing (WGS) of Ellagibacter isourolithinifaciens DSM 104140(T) and Adlercreutzia muris DSM 29508(T).</title>
        <authorList>
            <person name="Stoll D.A."/>
            <person name="Danylec N."/>
            <person name="Huch M."/>
        </authorList>
    </citation>
    <scope>NUCLEOTIDE SEQUENCE [LARGE SCALE GENOMIC DNA]</scope>
    <source>
        <strain evidence="9 10">DSM 29508</strain>
    </source>
</reference>
<dbReference type="AlphaFoldDB" id="A0A7C8BPN0"/>
<comment type="similarity">
    <text evidence="2 8">Belongs to the 4-toluene sulfonate uptake permease (TSUP) (TC 2.A.102) family.</text>
</comment>
<dbReference type="Pfam" id="PF01925">
    <property type="entry name" value="TauE"/>
    <property type="match status" value="1"/>
</dbReference>
<dbReference type="PANTHER" id="PTHR30269">
    <property type="entry name" value="TRANSMEMBRANE PROTEIN YFCA"/>
    <property type="match status" value="1"/>
</dbReference>
<feature type="transmembrane region" description="Helical" evidence="8">
    <location>
        <begin position="227"/>
        <end position="245"/>
    </location>
</feature>
<sequence length="249" mass="25360">MEFLIVCPLALIAGFVDAIAGGGGLISLPAYFFAGLPAHAAIATNKLSSTLGTAVACVRYALFGYMVKRFVVVGVACGLAGSAVGANLALLADSTALMVFMLAALPPVAVLVFRAKDLNRFSEHPLPPCRALLATGAIALAVGVYDGFYGPGTGTILMLLLTALGRQDVKCAAGTTKAINLATNAAALAVFLASGQVLVGLGLAAAAFNIAGNWLGSTFFDKKGALILRPIMLLVMVLFAGKLLADLFV</sequence>
<comment type="caution">
    <text evidence="9">The sequence shown here is derived from an EMBL/GenBank/DDBJ whole genome shotgun (WGS) entry which is preliminary data.</text>
</comment>
<feature type="transmembrane region" description="Helical" evidence="8">
    <location>
        <begin position="186"/>
        <end position="207"/>
    </location>
</feature>
<keyword evidence="4 8" id="KW-1003">Cell membrane</keyword>
<evidence type="ECO:0000256" key="6">
    <source>
        <dbReference type="ARBA" id="ARBA00022989"/>
    </source>
</evidence>
<feature type="transmembrane region" description="Helical" evidence="8">
    <location>
        <begin position="42"/>
        <end position="63"/>
    </location>
</feature>
<evidence type="ECO:0000256" key="5">
    <source>
        <dbReference type="ARBA" id="ARBA00022692"/>
    </source>
</evidence>
<dbReference type="GO" id="GO:0005886">
    <property type="term" value="C:plasma membrane"/>
    <property type="evidence" value="ECO:0007669"/>
    <property type="project" value="UniProtKB-SubCell"/>
</dbReference>
<evidence type="ECO:0000256" key="1">
    <source>
        <dbReference type="ARBA" id="ARBA00004651"/>
    </source>
</evidence>
<dbReference type="Proteomes" id="UP000479639">
    <property type="component" value="Unassembled WGS sequence"/>
</dbReference>
<dbReference type="InterPro" id="IPR052017">
    <property type="entry name" value="TSUP"/>
</dbReference>
<dbReference type="InterPro" id="IPR002781">
    <property type="entry name" value="TM_pro_TauE-like"/>
</dbReference>